<name>A0A6A6IGS0_9PLEO</name>
<sequence length="298" mass="33847">MQGRGSDGRMYNLEPIEEPQGHARPSRDYGPRSGDFDPVAPHVREGYMQPPRRVNSLEGNRTSRPTLAPSRRTSEQDIVLPSVEREADGVSSPRRAPDAPPQFRHDRNSGSISYAEVQSPKRKDFPVSMYHAEEGNHPQAAKRLKPIYDASDAYMRLAPSQPDIPRQIRDREPMDSYGRHRVQPYVETINLTSSPTRPLYGGGREVFAPAPPRMMAGPSNPSYVLAPPRGDARTVYYHVPVRESSRAYIPELDRGYERRALPPRDYAVPVREERRPVELEEDGRYLRSGFNYGGYELH</sequence>
<evidence type="ECO:0000313" key="3">
    <source>
        <dbReference type="Proteomes" id="UP000800094"/>
    </source>
</evidence>
<organism evidence="2 3">
    <name type="scientific">Trematosphaeria pertusa</name>
    <dbReference type="NCBI Taxonomy" id="390896"/>
    <lineage>
        <taxon>Eukaryota</taxon>
        <taxon>Fungi</taxon>
        <taxon>Dikarya</taxon>
        <taxon>Ascomycota</taxon>
        <taxon>Pezizomycotina</taxon>
        <taxon>Dothideomycetes</taxon>
        <taxon>Pleosporomycetidae</taxon>
        <taxon>Pleosporales</taxon>
        <taxon>Massarineae</taxon>
        <taxon>Trematosphaeriaceae</taxon>
        <taxon>Trematosphaeria</taxon>
    </lineage>
</organism>
<reference evidence="2" key="1">
    <citation type="journal article" date="2020" name="Stud. Mycol.">
        <title>101 Dothideomycetes genomes: a test case for predicting lifestyles and emergence of pathogens.</title>
        <authorList>
            <person name="Haridas S."/>
            <person name="Albert R."/>
            <person name="Binder M."/>
            <person name="Bloem J."/>
            <person name="Labutti K."/>
            <person name="Salamov A."/>
            <person name="Andreopoulos B."/>
            <person name="Baker S."/>
            <person name="Barry K."/>
            <person name="Bills G."/>
            <person name="Bluhm B."/>
            <person name="Cannon C."/>
            <person name="Castanera R."/>
            <person name="Culley D."/>
            <person name="Daum C."/>
            <person name="Ezra D."/>
            <person name="Gonzalez J."/>
            <person name="Henrissat B."/>
            <person name="Kuo A."/>
            <person name="Liang C."/>
            <person name="Lipzen A."/>
            <person name="Lutzoni F."/>
            <person name="Magnuson J."/>
            <person name="Mondo S."/>
            <person name="Nolan M."/>
            <person name="Ohm R."/>
            <person name="Pangilinan J."/>
            <person name="Park H.-J."/>
            <person name="Ramirez L."/>
            <person name="Alfaro M."/>
            <person name="Sun H."/>
            <person name="Tritt A."/>
            <person name="Yoshinaga Y."/>
            <person name="Zwiers L.-H."/>
            <person name="Turgeon B."/>
            <person name="Goodwin S."/>
            <person name="Spatafora J."/>
            <person name="Crous P."/>
            <person name="Grigoriev I."/>
        </authorList>
    </citation>
    <scope>NUCLEOTIDE SEQUENCE</scope>
    <source>
        <strain evidence="2">CBS 122368</strain>
    </source>
</reference>
<protein>
    <submittedName>
        <fullName evidence="2">Uncharacterized protein</fullName>
    </submittedName>
</protein>
<accession>A0A6A6IGS0</accession>
<feature type="region of interest" description="Disordered" evidence="1">
    <location>
        <begin position="1"/>
        <end position="123"/>
    </location>
</feature>
<keyword evidence="3" id="KW-1185">Reference proteome</keyword>
<dbReference type="GeneID" id="54586612"/>
<dbReference type="RefSeq" id="XP_033683754.1">
    <property type="nucleotide sequence ID" value="XM_033833282.1"/>
</dbReference>
<dbReference type="OrthoDB" id="10628911at2759"/>
<proteinExistence type="predicted"/>
<dbReference type="EMBL" id="ML987195">
    <property type="protein sequence ID" value="KAF2248750.1"/>
    <property type="molecule type" value="Genomic_DNA"/>
</dbReference>
<evidence type="ECO:0000256" key="1">
    <source>
        <dbReference type="SAM" id="MobiDB-lite"/>
    </source>
</evidence>
<evidence type="ECO:0000313" key="2">
    <source>
        <dbReference type="EMBL" id="KAF2248750.1"/>
    </source>
</evidence>
<dbReference type="Proteomes" id="UP000800094">
    <property type="component" value="Unassembled WGS sequence"/>
</dbReference>
<dbReference type="AlphaFoldDB" id="A0A6A6IGS0"/>
<gene>
    <name evidence="2" type="ORF">BU26DRAFT_564450</name>
</gene>
<feature type="compositionally biased region" description="Basic and acidic residues" evidence="1">
    <location>
        <begin position="19"/>
        <end position="30"/>
    </location>
</feature>